<feature type="compositionally biased region" description="Polar residues" evidence="1">
    <location>
        <begin position="267"/>
        <end position="276"/>
    </location>
</feature>
<reference evidence="2" key="1">
    <citation type="submission" date="2018-12" db="EMBL/GenBank/DDBJ databases">
        <authorList>
            <person name="Syme R.A."/>
            <person name="Farfan-Caceres L."/>
            <person name="Lichtenzveig J."/>
        </authorList>
    </citation>
    <scope>NUCLEOTIDE SEQUENCE</scope>
    <source>
        <strain evidence="2">Al4</strain>
    </source>
</reference>
<feature type="compositionally biased region" description="Polar residues" evidence="1">
    <location>
        <begin position="315"/>
        <end position="331"/>
    </location>
</feature>
<evidence type="ECO:0000313" key="2">
    <source>
        <dbReference type="EMBL" id="KAF9691498.1"/>
    </source>
</evidence>
<feature type="region of interest" description="Disordered" evidence="1">
    <location>
        <begin position="538"/>
        <end position="572"/>
    </location>
</feature>
<feature type="compositionally biased region" description="Polar residues" evidence="1">
    <location>
        <begin position="116"/>
        <end position="126"/>
    </location>
</feature>
<accession>A0A8H7IUT6</accession>
<feature type="region of interest" description="Disordered" evidence="1">
    <location>
        <begin position="878"/>
        <end position="900"/>
    </location>
</feature>
<feature type="compositionally biased region" description="Pro residues" evidence="1">
    <location>
        <begin position="333"/>
        <end position="356"/>
    </location>
</feature>
<name>A0A8H7IUT6_9PLEO</name>
<feature type="region of interest" description="Disordered" evidence="1">
    <location>
        <begin position="299"/>
        <end position="363"/>
    </location>
</feature>
<feature type="region of interest" description="Disordered" evidence="1">
    <location>
        <begin position="916"/>
        <end position="937"/>
    </location>
</feature>
<feature type="compositionally biased region" description="Basic and acidic residues" evidence="1">
    <location>
        <begin position="182"/>
        <end position="195"/>
    </location>
</feature>
<protein>
    <submittedName>
        <fullName evidence="2">Uncharacterized protein</fullName>
    </submittedName>
</protein>
<feature type="compositionally biased region" description="Polar residues" evidence="1">
    <location>
        <begin position="36"/>
        <end position="67"/>
    </location>
</feature>
<feature type="compositionally biased region" description="Pro residues" evidence="1">
    <location>
        <begin position="13"/>
        <end position="28"/>
    </location>
</feature>
<feature type="compositionally biased region" description="Polar residues" evidence="1">
    <location>
        <begin position="590"/>
        <end position="605"/>
    </location>
</feature>
<dbReference type="AlphaFoldDB" id="A0A8H7IUT6"/>
<sequence length="937" mass="103150">MSAPTFDHRKRPPPIAIPPLLPSRPVPGPNAFANAPSYTKGSAQHSQHFAPSSTQQAVRSGTSTPLTSPLELDESRLAIPNSGSQASKHRSSAMTTLSSLMDQARGSPRKSDCGSVPSQHGSTARSRQSEYSHRSATAAQAQLEALDEDETTTRSQIESRTEKKLFKMTGQIPPTPTTGTIDPERVFIRTEDLRAQCRAASSEEPESDEPSKSPKKKLFGVSLPTFSRTPASGVTPSMPSKAAQVLGTAPSGKPRRIESRPIKSARVSKTPTKASRLDTATSLPTKVYAQTTSARIRYGGPTRRDRTIGRKSTGKENMQLQGQAAANSSFESMPPPTPPAKDTPPELRPPVNPPSPLRRAPSYEDLRRSYGDLTDRGMQVQLQFPMFALSPSSPKTAIHGNIGMSPTKFRPYTAEDYTRLIEGEALQWPYTEEDAADEVKEGGHSAPLATEGRDLLPHPHLDRWSDDNHYNERLSRRLSPLPPRFYSPSNRSIQIFKDGESPSQNTDTSRMLFAQPKPNLLHLRDDSNNGSIEMVFQGSMNDIESDSSKTSTTKTDARTEDKQPKQQRDGAELAKRVMQELRVGERRQPASANNCFPDTSSSKLTDMLNGTSSRTEFNEDFRIQCLSAVPSPLSKLSGPQVAKQPMLRGGGGAPPADPWASPRTRKTIDDHFYMTNEHLDVVGKTTYDALDMYSKQQISATNAKHDQLVVLMDKHIEALKSQISSINEKADHTSDQTHNVSLKLDRLEKFLKEEVLGAMMEHTKKMTGMETNLAEIQKATVRLQQTVEKLAETKPGPQYAATGILPTSGASTLPPHVVPTHHSQPSLTSYYGHTSEAGRDEQPPMPALQDRAISDNYNSHSDSRGSYGNHWQSQAWNGRSTYQGRNKEDRPSYSGTNPYHFGNGGQYNNGYMNGYPCYNFSPTTPEQPYTYGQKPAQ</sequence>
<feature type="region of interest" description="Disordered" evidence="1">
    <location>
        <begin position="585"/>
        <end position="605"/>
    </location>
</feature>
<gene>
    <name evidence="2" type="ORF">EKO04_010276</name>
</gene>
<evidence type="ECO:0000256" key="1">
    <source>
        <dbReference type="SAM" id="MobiDB-lite"/>
    </source>
</evidence>
<proteinExistence type="predicted"/>
<feature type="compositionally biased region" description="Basic and acidic residues" evidence="1">
    <location>
        <begin position="555"/>
        <end position="572"/>
    </location>
</feature>
<feature type="region of interest" description="Disordered" evidence="1">
    <location>
        <begin position="634"/>
        <end position="664"/>
    </location>
</feature>
<feature type="compositionally biased region" description="Polar residues" evidence="1">
    <location>
        <begin position="224"/>
        <end position="238"/>
    </location>
</feature>
<organism evidence="2 3">
    <name type="scientific">Ascochyta lentis</name>
    <dbReference type="NCBI Taxonomy" id="205686"/>
    <lineage>
        <taxon>Eukaryota</taxon>
        <taxon>Fungi</taxon>
        <taxon>Dikarya</taxon>
        <taxon>Ascomycota</taxon>
        <taxon>Pezizomycotina</taxon>
        <taxon>Dothideomycetes</taxon>
        <taxon>Pleosporomycetidae</taxon>
        <taxon>Pleosporales</taxon>
        <taxon>Pleosporineae</taxon>
        <taxon>Didymellaceae</taxon>
        <taxon>Ascochyta</taxon>
    </lineage>
</organism>
<feature type="compositionally biased region" description="Polar residues" evidence="1">
    <location>
        <begin position="821"/>
        <end position="832"/>
    </location>
</feature>
<comment type="caution">
    <text evidence="2">The sequence shown here is derived from an EMBL/GenBank/DDBJ whole genome shotgun (WGS) entry which is preliminary data.</text>
</comment>
<feature type="compositionally biased region" description="Low complexity" evidence="1">
    <location>
        <begin position="169"/>
        <end position="181"/>
    </location>
</feature>
<feature type="region of interest" description="Disordered" evidence="1">
    <location>
        <begin position="1"/>
        <end position="276"/>
    </location>
</feature>
<feature type="region of interest" description="Disordered" evidence="1">
    <location>
        <begin position="820"/>
        <end position="849"/>
    </location>
</feature>
<keyword evidence="3" id="KW-1185">Reference proteome</keyword>
<dbReference type="OrthoDB" id="3796126at2759"/>
<dbReference type="Proteomes" id="UP000651452">
    <property type="component" value="Unassembled WGS sequence"/>
</dbReference>
<reference evidence="2" key="2">
    <citation type="submission" date="2020-09" db="EMBL/GenBank/DDBJ databases">
        <title>Reference genome assembly for Australian Ascochyta lentis isolate Al4.</title>
        <authorList>
            <person name="Lee R.C."/>
            <person name="Farfan-Caceres L.M."/>
            <person name="Debler J.W."/>
            <person name="Williams A.H."/>
            <person name="Henares B.M."/>
        </authorList>
    </citation>
    <scope>NUCLEOTIDE SEQUENCE</scope>
    <source>
        <strain evidence="2">Al4</strain>
    </source>
</reference>
<evidence type="ECO:0000313" key="3">
    <source>
        <dbReference type="Proteomes" id="UP000651452"/>
    </source>
</evidence>
<feature type="compositionally biased region" description="Polar residues" evidence="1">
    <location>
        <begin position="81"/>
        <end position="101"/>
    </location>
</feature>
<dbReference type="EMBL" id="RZGK01000020">
    <property type="protein sequence ID" value="KAF9691498.1"/>
    <property type="molecule type" value="Genomic_DNA"/>
</dbReference>